<dbReference type="GO" id="GO:0005975">
    <property type="term" value="P:carbohydrate metabolic process"/>
    <property type="evidence" value="ECO:0007669"/>
    <property type="project" value="InterPro"/>
</dbReference>
<name>A0A6V7QVL5_ANACO</name>
<dbReference type="AlphaFoldDB" id="A0A6V7QVL5"/>
<dbReference type="PANTHER" id="PTHR11122:SF10">
    <property type="entry name" value="GLUCOSE-6-PHOSPHATE 1-EPIMERASE"/>
    <property type="match status" value="1"/>
</dbReference>
<feature type="binding site" evidence="6">
    <location>
        <position position="93"/>
    </location>
    <ligand>
        <name>substrate</name>
    </ligand>
</feature>
<comment type="similarity">
    <text evidence="2 5">Belongs to the glucose-6-phosphate 1-epimerase family.</text>
</comment>
<evidence type="ECO:0000256" key="3">
    <source>
        <dbReference type="ARBA" id="ARBA00012083"/>
    </source>
</evidence>
<dbReference type="InterPro" id="IPR014718">
    <property type="entry name" value="GH-type_carb-bd"/>
</dbReference>
<reference evidence="7" key="1">
    <citation type="submission" date="2020-07" db="EMBL/GenBank/DDBJ databases">
        <authorList>
            <person name="Lin J."/>
        </authorList>
    </citation>
    <scope>NUCLEOTIDE SEQUENCE</scope>
</reference>
<dbReference type="PANTHER" id="PTHR11122">
    <property type="entry name" value="APOSPORY-ASSOCIATED PROTEIN C-RELATED"/>
    <property type="match status" value="1"/>
</dbReference>
<protein>
    <recommendedName>
        <fullName evidence="3 5">glucose-6-phosphate 1-epimerase</fullName>
        <ecNumber evidence="3 5">5.1.3.15</ecNumber>
    </recommendedName>
</protein>
<comment type="catalytic activity">
    <reaction evidence="1">
        <text>alpha-D-glucose 6-phosphate = beta-D-glucose 6-phosphate</text>
        <dbReference type="Rhea" id="RHEA:16249"/>
        <dbReference type="ChEBI" id="CHEBI:58225"/>
        <dbReference type="ChEBI" id="CHEBI:58247"/>
        <dbReference type="EC" id="5.1.3.15"/>
    </reaction>
</comment>
<gene>
    <name evidence="7" type="ORF">CB5_LOCUS30434</name>
</gene>
<feature type="binding site" evidence="6">
    <location>
        <position position="71"/>
    </location>
    <ligand>
        <name>substrate</name>
    </ligand>
</feature>
<evidence type="ECO:0000256" key="5">
    <source>
        <dbReference type="PIRNR" id="PIRNR016020"/>
    </source>
</evidence>
<dbReference type="GO" id="GO:0047938">
    <property type="term" value="F:glucose-6-phosphate 1-epimerase activity"/>
    <property type="evidence" value="ECO:0007669"/>
    <property type="project" value="UniProtKB-UniRule"/>
</dbReference>
<accession>A0A6V7QVL5</accession>
<dbReference type="Gene3D" id="2.70.98.10">
    <property type="match status" value="1"/>
</dbReference>
<dbReference type="CDD" id="cd09020">
    <property type="entry name" value="D-hex-6-P-epi_like"/>
    <property type="match status" value="1"/>
</dbReference>
<evidence type="ECO:0000256" key="4">
    <source>
        <dbReference type="ARBA" id="ARBA00023235"/>
    </source>
</evidence>
<dbReference type="SUPFAM" id="SSF74650">
    <property type="entry name" value="Galactose mutarotase-like"/>
    <property type="match status" value="1"/>
</dbReference>
<sequence length="323" mass="36875">MGHSTTIWDQKSEFEVIKDWNNIDQVVLRSPRGASARVSLHGGQVISWRNERGEELLFTSSNIEAAESDARWNFNLLPQFGNCRMLEQHGFARNRMWIIDNDPPPTPSNDGNGKVSVDLLLKPSEDDLKCWPHCFEFRLRVSLAMDGNLTMVSRIRNIDSKPFSFSFAYHTYLSVSDISEVRIEGLETLDYLDNLCQRERFTEQGDAITFESEVDRVYLGSPNIVAVLDHEKKRTFVIRKEGLPDVDITTELGIFCMEPMERKSKTMVDFGDEEYKQTLCVDGALIERPVNLKPGEEWTAKLELSAIPSTYCSDHLDHTGLSM</sequence>
<dbReference type="InterPro" id="IPR011013">
    <property type="entry name" value="Gal_mutarotase_sf_dom"/>
</dbReference>
<dbReference type="PIRSF" id="PIRSF016020">
    <property type="entry name" value="PHexose_mutarotase"/>
    <property type="match status" value="1"/>
</dbReference>
<keyword evidence="4 5" id="KW-0413">Isomerase</keyword>
<evidence type="ECO:0000256" key="2">
    <source>
        <dbReference type="ARBA" id="ARBA00005866"/>
    </source>
</evidence>
<dbReference type="Pfam" id="PF01263">
    <property type="entry name" value="Aldose_epim"/>
    <property type="match status" value="1"/>
</dbReference>
<dbReference type="EC" id="5.1.3.15" evidence="3 5"/>
<proteinExistence type="inferred from homology"/>
<evidence type="ECO:0000256" key="1">
    <source>
        <dbReference type="ARBA" id="ARBA00001096"/>
    </source>
</evidence>
<dbReference type="GO" id="GO:0005737">
    <property type="term" value="C:cytoplasm"/>
    <property type="evidence" value="ECO:0007669"/>
    <property type="project" value="TreeGrafter"/>
</dbReference>
<organism evidence="7">
    <name type="scientific">Ananas comosus var. bracteatus</name>
    <name type="common">red pineapple</name>
    <dbReference type="NCBI Taxonomy" id="296719"/>
    <lineage>
        <taxon>Eukaryota</taxon>
        <taxon>Viridiplantae</taxon>
        <taxon>Streptophyta</taxon>
        <taxon>Embryophyta</taxon>
        <taxon>Tracheophyta</taxon>
        <taxon>Spermatophyta</taxon>
        <taxon>Magnoliopsida</taxon>
        <taxon>Liliopsida</taxon>
        <taxon>Poales</taxon>
        <taxon>Bromeliaceae</taxon>
        <taxon>Bromelioideae</taxon>
        <taxon>Ananas</taxon>
    </lineage>
</organism>
<feature type="binding site" evidence="6">
    <location>
        <position position="88"/>
    </location>
    <ligand>
        <name>substrate</name>
    </ligand>
</feature>
<evidence type="ECO:0000313" key="7">
    <source>
        <dbReference type="EMBL" id="CAD1847223.1"/>
    </source>
</evidence>
<dbReference type="GO" id="GO:0030246">
    <property type="term" value="F:carbohydrate binding"/>
    <property type="evidence" value="ECO:0007669"/>
    <property type="project" value="UniProtKB-UniRule"/>
</dbReference>
<dbReference type="InterPro" id="IPR025532">
    <property type="entry name" value="G6P_1-epimerase"/>
</dbReference>
<dbReference type="EMBL" id="CAJEUB010000040">
    <property type="protein sequence ID" value="CAD1847223.1"/>
    <property type="molecule type" value="Genomic_DNA"/>
</dbReference>
<dbReference type="InterPro" id="IPR008183">
    <property type="entry name" value="Aldose_1/G6P_1-epimerase"/>
</dbReference>
<evidence type="ECO:0000256" key="6">
    <source>
        <dbReference type="PIRSR" id="PIRSR016020-2"/>
    </source>
</evidence>